<dbReference type="EMBL" id="CP011974">
    <property type="protein sequence ID" value="AKO91941.1"/>
    <property type="molecule type" value="Genomic_DNA"/>
</dbReference>
<gene>
    <name evidence="1" type="ORF">BEH_07405</name>
</gene>
<sequence>MKVLSKLENTKMKAYIMILEVYPNLLPKIEYEVSEELEELLKQLEINEKATTLYNPLQKTIFLLAHNYTVDDLLWGIGSAIHEQLFNSKKVILPKGIKFPEAFAKSVDQTFFYQGGMSADASILKKMLEDKLKEK</sequence>
<reference evidence="2" key="2">
    <citation type="submission" date="2015-06" db="EMBL/GenBank/DDBJ databases">
        <title>Genome Sequence of Bacillus endophyticus and Analysis of its Companion Mechanism in the Ketogulonigenium vulgare-Bacillus strain Consortium.</title>
        <authorList>
            <person name="Jia N."/>
            <person name="Du J."/>
            <person name="Ding M.-Z."/>
            <person name="Gao F."/>
            <person name="Yuan Y.-J."/>
        </authorList>
    </citation>
    <scope>NUCLEOTIDE SEQUENCE [LARGE SCALE GENOMIC DNA]</scope>
    <source>
        <strain evidence="2">Hbe603</strain>
    </source>
</reference>
<name>A0A0H4KGK8_9BACI</name>
<dbReference type="AlphaFoldDB" id="A0A0H4KGK8"/>
<protein>
    <submittedName>
        <fullName evidence="1">Uncharacterized protein</fullName>
    </submittedName>
</protein>
<dbReference type="RefSeq" id="WP_046216901.1">
    <property type="nucleotide sequence ID" value="NZ_CP011974.1"/>
</dbReference>
<reference evidence="1 2" key="1">
    <citation type="journal article" date="2015" name="PLoS ONE">
        <title>Genome Sequence of Bacillus endophyticus and Analysis of Its Companion Mechanism in the Ketogulonigenium vulgare-Bacillus Strain Consortium.</title>
        <authorList>
            <person name="Jia N."/>
            <person name="Du J."/>
            <person name="Ding M.Z."/>
            <person name="Gao F."/>
            <person name="Yuan Y.J."/>
        </authorList>
    </citation>
    <scope>NUCLEOTIDE SEQUENCE [LARGE SCALE GENOMIC DNA]</scope>
    <source>
        <strain evidence="1 2">Hbe603</strain>
    </source>
</reference>
<dbReference type="Proteomes" id="UP000036202">
    <property type="component" value="Chromosome"/>
</dbReference>
<proteinExistence type="predicted"/>
<keyword evidence="2" id="KW-1185">Reference proteome</keyword>
<dbReference type="KEGG" id="beo:BEH_07405"/>
<organism evidence="1 2">
    <name type="scientific">Priestia filamentosa</name>
    <dbReference type="NCBI Taxonomy" id="1402861"/>
    <lineage>
        <taxon>Bacteria</taxon>
        <taxon>Bacillati</taxon>
        <taxon>Bacillota</taxon>
        <taxon>Bacilli</taxon>
        <taxon>Bacillales</taxon>
        <taxon>Bacillaceae</taxon>
        <taxon>Priestia</taxon>
    </lineage>
</organism>
<evidence type="ECO:0000313" key="1">
    <source>
        <dbReference type="EMBL" id="AKO91941.1"/>
    </source>
</evidence>
<dbReference type="PATRIC" id="fig|135735.6.peg.1497"/>
<evidence type="ECO:0000313" key="2">
    <source>
        <dbReference type="Proteomes" id="UP000036202"/>
    </source>
</evidence>
<accession>A0A0H4KGK8</accession>